<protein>
    <recommendedName>
        <fullName evidence="4">Yeast cell wall synthesis Kre9/Knh1-like N-terminal domain-containing protein</fullName>
    </recommendedName>
</protein>
<feature type="domain" description="Yeast cell wall synthesis Kre9/Knh1-like N-terminal" evidence="4">
    <location>
        <begin position="26"/>
        <end position="116"/>
    </location>
</feature>
<gene>
    <name evidence="5" type="ORF">SISNIDRAFT_450807</name>
</gene>
<dbReference type="InterPro" id="IPR045328">
    <property type="entry name" value="Kre9/Knh1"/>
</dbReference>
<sequence length="228" mass="22154">MFSSVIFSVAALAAAPSVLATVFVTSPISSTTCTAGTPCTISWQDDGTAPALAAFAAADVGLWVGNSQQQTELQPIQQGVNVAVNSGIQFTPSASVGPNGNFYFIKFISEVAKDPSNAAIPAEAFSAKFTLTGMTGSFNASVSSQIAGITSAGGVASTVPPLSAPTTPASLTSASSKAASSGVSSTGSSKAASSTTSAAPKSSSSSGASRLAVSGAALVGAALFALTL</sequence>
<dbReference type="GO" id="GO:0006078">
    <property type="term" value="P:(1-&gt;6)-beta-D-glucan biosynthetic process"/>
    <property type="evidence" value="ECO:0007669"/>
    <property type="project" value="InterPro"/>
</dbReference>
<evidence type="ECO:0000256" key="3">
    <source>
        <dbReference type="SAM" id="SignalP"/>
    </source>
</evidence>
<feature type="signal peptide" evidence="3">
    <location>
        <begin position="1"/>
        <end position="20"/>
    </location>
</feature>
<dbReference type="PANTHER" id="PTHR28154">
    <property type="entry name" value="CELL WALL SYNTHESIS PROTEIN KNH1-RELATED"/>
    <property type="match status" value="1"/>
</dbReference>
<name>A0A164YKN8_9AGAM</name>
<dbReference type="PANTHER" id="PTHR28154:SF1">
    <property type="entry name" value="CELL WALL SYNTHESIS PROTEIN KNH1-RELATED"/>
    <property type="match status" value="1"/>
</dbReference>
<evidence type="ECO:0000259" key="4">
    <source>
        <dbReference type="Pfam" id="PF10342"/>
    </source>
</evidence>
<evidence type="ECO:0000313" key="5">
    <source>
        <dbReference type="EMBL" id="KZS97007.1"/>
    </source>
</evidence>
<feature type="chain" id="PRO_5007854655" description="Yeast cell wall synthesis Kre9/Knh1-like N-terminal domain-containing protein" evidence="3">
    <location>
        <begin position="21"/>
        <end position="228"/>
    </location>
</feature>
<dbReference type="InterPro" id="IPR018466">
    <property type="entry name" value="Kre9/Knh1-like_N"/>
</dbReference>
<dbReference type="STRING" id="1314777.A0A164YKN8"/>
<keyword evidence="1 3" id="KW-0732">Signal</keyword>
<accession>A0A164YKN8</accession>
<reference evidence="5 6" key="1">
    <citation type="journal article" date="2016" name="Mol. Biol. Evol.">
        <title>Comparative Genomics of Early-Diverging Mushroom-Forming Fungi Provides Insights into the Origins of Lignocellulose Decay Capabilities.</title>
        <authorList>
            <person name="Nagy L.G."/>
            <person name="Riley R."/>
            <person name="Tritt A."/>
            <person name="Adam C."/>
            <person name="Daum C."/>
            <person name="Floudas D."/>
            <person name="Sun H."/>
            <person name="Yadav J.S."/>
            <person name="Pangilinan J."/>
            <person name="Larsson K.H."/>
            <person name="Matsuura K."/>
            <person name="Barry K."/>
            <person name="Labutti K."/>
            <person name="Kuo R."/>
            <person name="Ohm R.A."/>
            <person name="Bhattacharya S.S."/>
            <person name="Shirouzu T."/>
            <person name="Yoshinaga Y."/>
            <person name="Martin F.M."/>
            <person name="Grigoriev I.V."/>
            <person name="Hibbett D.S."/>
        </authorList>
    </citation>
    <scope>NUCLEOTIDE SEQUENCE [LARGE SCALE GENOMIC DNA]</scope>
    <source>
        <strain evidence="5 6">HHB9708</strain>
    </source>
</reference>
<evidence type="ECO:0000256" key="1">
    <source>
        <dbReference type="ARBA" id="ARBA00022729"/>
    </source>
</evidence>
<dbReference type="GO" id="GO:0042546">
    <property type="term" value="P:cell wall biogenesis"/>
    <property type="evidence" value="ECO:0007669"/>
    <property type="project" value="InterPro"/>
</dbReference>
<proteinExistence type="predicted"/>
<dbReference type="OrthoDB" id="2432613at2759"/>
<dbReference type="Proteomes" id="UP000076722">
    <property type="component" value="Unassembled WGS sequence"/>
</dbReference>
<dbReference type="EMBL" id="KV419398">
    <property type="protein sequence ID" value="KZS97007.1"/>
    <property type="molecule type" value="Genomic_DNA"/>
</dbReference>
<keyword evidence="6" id="KW-1185">Reference proteome</keyword>
<feature type="region of interest" description="Disordered" evidence="2">
    <location>
        <begin position="180"/>
        <end position="208"/>
    </location>
</feature>
<organism evidence="5 6">
    <name type="scientific">Sistotremastrum niveocremeum HHB9708</name>
    <dbReference type="NCBI Taxonomy" id="1314777"/>
    <lineage>
        <taxon>Eukaryota</taxon>
        <taxon>Fungi</taxon>
        <taxon>Dikarya</taxon>
        <taxon>Basidiomycota</taxon>
        <taxon>Agaricomycotina</taxon>
        <taxon>Agaricomycetes</taxon>
        <taxon>Sistotremastrales</taxon>
        <taxon>Sistotremastraceae</taxon>
        <taxon>Sertulicium</taxon>
        <taxon>Sertulicium niveocremeum</taxon>
    </lineage>
</organism>
<dbReference type="AlphaFoldDB" id="A0A164YKN8"/>
<dbReference type="Pfam" id="PF10342">
    <property type="entry name" value="Kre9_KNH"/>
    <property type="match status" value="1"/>
</dbReference>
<evidence type="ECO:0000256" key="2">
    <source>
        <dbReference type="SAM" id="MobiDB-lite"/>
    </source>
</evidence>
<evidence type="ECO:0000313" key="6">
    <source>
        <dbReference type="Proteomes" id="UP000076722"/>
    </source>
</evidence>